<organism evidence="3 4">
    <name type="scientific">Solitalea longa</name>
    <dbReference type="NCBI Taxonomy" id="2079460"/>
    <lineage>
        <taxon>Bacteria</taxon>
        <taxon>Pseudomonadati</taxon>
        <taxon>Bacteroidota</taxon>
        <taxon>Sphingobacteriia</taxon>
        <taxon>Sphingobacteriales</taxon>
        <taxon>Sphingobacteriaceae</taxon>
        <taxon>Solitalea</taxon>
    </lineage>
</organism>
<evidence type="ECO:0000256" key="1">
    <source>
        <dbReference type="ARBA" id="ARBA00022598"/>
    </source>
</evidence>
<dbReference type="PROSITE" id="PS51733">
    <property type="entry name" value="BPL_LPL_CATALYTIC"/>
    <property type="match status" value="1"/>
</dbReference>
<evidence type="ECO:0000259" key="2">
    <source>
        <dbReference type="PROSITE" id="PS51733"/>
    </source>
</evidence>
<dbReference type="EMBL" id="PQVF01000001">
    <property type="protein sequence ID" value="POY39150.1"/>
    <property type="molecule type" value="Genomic_DNA"/>
</dbReference>
<dbReference type="InterPro" id="IPR004408">
    <property type="entry name" value="Biotin_CoA_COase_ligase"/>
</dbReference>
<dbReference type="CDD" id="cd16442">
    <property type="entry name" value="BPL"/>
    <property type="match status" value="1"/>
</dbReference>
<dbReference type="GO" id="GO:0005737">
    <property type="term" value="C:cytoplasm"/>
    <property type="evidence" value="ECO:0007669"/>
    <property type="project" value="TreeGrafter"/>
</dbReference>
<dbReference type="Gene3D" id="3.30.930.10">
    <property type="entry name" value="Bira Bifunctional Protein, Domain 2"/>
    <property type="match status" value="1"/>
</dbReference>
<dbReference type="NCBIfam" id="TIGR00121">
    <property type="entry name" value="birA_ligase"/>
    <property type="match status" value="1"/>
</dbReference>
<sequence>MQFTTNSALFIGQNLVALSEVDSTNNYLKDLLTNSTPQPEGTVIMAENQFSGRGQINNKWISEPGKNLTVSILLCPNFLPAIKQFDLNKVVSLGVADFVNHFLGNKVKIKWPNDIYWDDNKLGGILIENFLLGAQLKQSVIGIGLNINQQNFNGAPNATSFLQIQQTEFDLKNCLNALCVFLEARYLQLKSGKSEKINNDYLNILYRLNTVDLYRANGEFFYGEIIGVNPNGQLQIKSNEGVKEFSFKEVEFIK</sequence>
<keyword evidence="1 3" id="KW-0436">Ligase</keyword>
<dbReference type="GO" id="GO:0004077">
    <property type="term" value="F:biotin--[biotin carboxyl-carrier protein] ligase activity"/>
    <property type="evidence" value="ECO:0007669"/>
    <property type="project" value="InterPro"/>
</dbReference>
<dbReference type="Pfam" id="PF03099">
    <property type="entry name" value="BPL_LplA_LipB"/>
    <property type="match status" value="1"/>
</dbReference>
<name>A0A2S5A978_9SPHI</name>
<proteinExistence type="predicted"/>
<dbReference type="PANTHER" id="PTHR12835:SF5">
    <property type="entry name" value="BIOTIN--PROTEIN LIGASE"/>
    <property type="match status" value="1"/>
</dbReference>
<comment type="caution">
    <text evidence="3">The sequence shown here is derived from an EMBL/GenBank/DDBJ whole genome shotgun (WGS) entry which is preliminary data.</text>
</comment>
<dbReference type="Proteomes" id="UP000236893">
    <property type="component" value="Unassembled WGS sequence"/>
</dbReference>
<dbReference type="AlphaFoldDB" id="A0A2S5A978"/>
<dbReference type="SUPFAM" id="SSF55681">
    <property type="entry name" value="Class II aaRS and biotin synthetases"/>
    <property type="match status" value="1"/>
</dbReference>
<dbReference type="PANTHER" id="PTHR12835">
    <property type="entry name" value="BIOTIN PROTEIN LIGASE"/>
    <property type="match status" value="1"/>
</dbReference>
<feature type="domain" description="BPL/LPL catalytic" evidence="2">
    <location>
        <begin position="1"/>
        <end position="190"/>
    </location>
</feature>
<gene>
    <name evidence="3" type="ORF">C3K47_01240</name>
</gene>
<evidence type="ECO:0000313" key="4">
    <source>
        <dbReference type="Proteomes" id="UP000236893"/>
    </source>
</evidence>
<dbReference type="InterPro" id="IPR004143">
    <property type="entry name" value="BPL_LPL_catalytic"/>
</dbReference>
<protein>
    <submittedName>
        <fullName evidence="3">Biotin--[acetyl-CoA-carboxylase] ligase</fullName>
    </submittedName>
</protein>
<reference evidence="3 4" key="1">
    <citation type="submission" date="2018-01" db="EMBL/GenBank/DDBJ databases">
        <authorList>
            <person name="Gaut B.S."/>
            <person name="Morton B.R."/>
            <person name="Clegg M.T."/>
            <person name="Duvall M.R."/>
        </authorList>
    </citation>
    <scope>NUCLEOTIDE SEQUENCE [LARGE SCALE GENOMIC DNA]</scope>
    <source>
        <strain evidence="3 4">HR-AV</strain>
    </source>
</reference>
<keyword evidence="4" id="KW-1185">Reference proteome</keyword>
<dbReference type="InterPro" id="IPR045864">
    <property type="entry name" value="aa-tRNA-synth_II/BPL/LPL"/>
</dbReference>
<evidence type="ECO:0000313" key="3">
    <source>
        <dbReference type="EMBL" id="POY39150.1"/>
    </source>
</evidence>
<dbReference type="OrthoDB" id="9807064at2"/>
<dbReference type="RefSeq" id="WP_103787253.1">
    <property type="nucleotide sequence ID" value="NZ_PQVF01000001.1"/>
</dbReference>
<accession>A0A2S5A978</accession>